<dbReference type="InterPro" id="IPR006638">
    <property type="entry name" value="Elp3/MiaA/NifB-like_rSAM"/>
</dbReference>
<evidence type="ECO:0000313" key="5">
    <source>
        <dbReference type="EMBL" id="AXV04993.1"/>
    </source>
</evidence>
<dbReference type="EMBL" id="CP031165">
    <property type="protein sequence ID" value="AXV04993.1"/>
    <property type="molecule type" value="Genomic_DNA"/>
</dbReference>
<dbReference type="Proteomes" id="UP000264006">
    <property type="component" value="Chromosome"/>
</dbReference>
<evidence type="ECO:0000259" key="4">
    <source>
        <dbReference type="SMART" id="SM00729"/>
    </source>
</evidence>
<gene>
    <name evidence="5" type="ORF">DVS28_a0286</name>
</gene>
<dbReference type="InterPro" id="IPR007197">
    <property type="entry name" value="rSAM"/>
</dbReference>
<protein>
    <submittedName>
        <fullName evidence="5">Radical SAM domain protein</fullName>
    </submittedName>
</protein>
<dbReference type="PANTHER" id="PTHR43432:SF3">
    <property type="entry name" value="SLR0285 PROTEIN"/>
    <property type="match status" value="1"/>
</dbReference>
<organism evidence="5 6">
    <name type="scientific">Euzebya pacifica</name>
    <dbReference type="NCBI Taxonomy" id="1608957"/>
    <lineage>
        <taxon>Bacteria</taxon>
        <taxon>Bacillati</taxon>
        <taxon>Actinomycetota</taxon>
        <taxon>Nitriliruptoria</taxon>
        <taxon>Euzebyales</taxon>
    </lineage>
</organism>
<dbReference type="SFLD" id="SFLDS00029">
    <property type="entry name" value="Radical_SAM"/>
    <property type="match status" value="1"/>
</dbReference>
<dbReference type="CDD" id="cd01335">
    <property type="entry name" value="Radical_SAM"/>
    <property type="match status" value="1"/>
</dbReference>
<accession>A0A346XRZ6</accession>
<keyword evidence="1" id="KW-0479">Metal-binding</keyword>
<dbReference type="Gene3D" id="3.80.30.30">
    <property type="match status" value="1"/>
</dbReference>
<dbReference type="GO" id="GO:0003824">
    <property type="term" value="F:catalytic activity"/>
    <property type="evidence" value="ECO:0007669"/>
    <property type="project" value="InterPro"/>
</dbReference>
<reference evidence="5 6" key="1">
    <citation type="submission" date="2018-09" db="EMBL/GenBank/DDBJ databases">
        <title>Complete genome sequence of Euzebya sp. DY32-46 isolated from seawater of Pacific Ocean.</title>
        <authorList>
            <person name="Xu L."/>
            <person name="Wu Y.-H."/>
            <person name="Xu X.-W."/>
        </authorList>
    </citation>
    <scope>NUCLEOTIDE SEQUENCE [LARGE SCALE GENOMIC DNA]</scope>
    <source>
        <strain evidence="5 6">DY32-46</strain>
    </source>
</reference>
<dbReference type="GO" id="GO:0046872">
    <property type="term" value="F:metal ion binding"/>
    <property type="evidence" value="ECO:0007669"/>
    <property type="project" value="UniProtKB-KW"/>
</dbReference>
<dbReference type="PANTHER" id="PTHR43432">
    <property type="entry name" value="SLR0285 PROTEIN"/>
    <property type="match status" value="1"/>
</dbReference>
<dbReference type="SUPFAM" id="SSF102114">
    <property type="entry name" value="Radical SAM enzymes"/>
    <property type="match status" value="1"/>
</dbReference>
<keyword evidence="3" id="KW-0411">Iron-sulfur</keyword>
<evidence type="ECO:0000256" key="2">
    <source>
        <dbReference type="ARBA" id="ARBA00023004"/>
    </source>
</evidence>
<keyword evidence="6" id="KW-1185">Reference proteome</keyword>
<evidence type="ECO:0000256" key="1">
    <source>
        <dbReference type="ARBA" id="ARBA00022723"/>
    </source>
</evidence>
<dbReference type="AlphaFoldDB" id="A0A346XRZ6"/>
<dbReference type="KEGG" id="euz:DVS28_a0286"/>
<evidence type="ECO:0000313" key="6">
    <source>
        <dbReference type="Proteomes" id="UP000264006"/>
    </source>
</evidence>
<keyword evidence="2" id="KW-0408">Iron</keyword>
<dbReference type="Pfam" id="PF04055">
    <property type="entry name" value="Radical_SAM"/>
    <property type="match status" value="1"/>
</dbReference>
<dbReference type="GO" id="GO:0051536">
    <property type="term" value="F:iron-sulfur cluster binding"/>
    <property type="evidence" value="ECO:0007669"/>
    <property type="project" value="UniProtKB-KW"/>
</dbReference>
<dbReference type="SMART" id="SM00729">
    <property type="entry name" value="Elp3"/>
    <property type="match status" value="1"/>
</dbReference>
<evidence type="ECO:0000256" key="3">
    <source>
        <dbReference type="ARBA" id="ARBA00023014"/>
    </source>
</evidence>
<proteinExistence type="predicted"/>
<feature type="domain" description="Elp3/MiaA/NifB-like radical SAM core" evidence="4">
    <location>
        <begin position="35"/>
        <end position="256"/>
    </location>
</feature>
<dbReference type="InterPro" id="IPR058240">
    <property type="entry name" value="rSAM_sf"/>
</dbReference>
<dbReference type="InterPro" id="IPR040086">
    <property type="entry name" value="MJ0683-like"/>
</dbReference>
<dbReference type="OrthoDB" id="9785699at2"/>
<sequence length="275" mass="30798">MEQGSEGPEELGGARIAYKDTSTILTRASGFMSDYDFTLNPYRGCAFGCPYCYAAFFTRDTAEQDSWGRWVEVKSNALAKLRRMRTPLEGARIYMSSVTDPYQPIERHLQLVRSLLEELVNLQPRLVVQTRSPLVTRDVDLLGQLRTVRVNMTVTTDDDEVRQAFEPRCSPIDARLRAIAEVHEAGLPASITMTPLLPVADPTSFAQRLLATGVTHFVVQPFHTGRSRFVAGTGKAALAMVEERSWTQERYRETVEVLRALLPTLDEGREGFAPA</sequence>
<dbReference type="SFLD" id="SFLDG01084">
    <property type="entry name" value="Uncharacterised_Radical_SAM_Su"/>
    <property type="match status" value="1"/>
</dbReference>
<name>A0A346XRZ6_9ACTN</name>